<dbReference type="EMBL" id="HBUF01419821">
    <property type="protein sequence ID" value="CAG6740591.1"/>
    <property type="molecule type" value="Transcribed_RNA"/>
</dbReference>
<keyword evidence="1" id="KW-0812">Transmembrane</keyword>
<reference evidence="2" key="1">
    <citation type="submission" date="2021-05" db="EMBL/GenBank/DDBJ databases">
        <authorList>
            <person name="Alioto T."/>
            <person name="Alioto T."/>
            <person name="Gomez Garrido J."/>
        </authorList>
    </citation>
    <scope>NUCLEOTIDE SEQUENCE</scope>
</reference>
<keyword evidence="1" id="KW-0472">Membrane</keyword>
<name>A0A8D9E4U7_9HEMI</name>
<feature type="transmembrane region" description="Helical" evidence="1">
    <location>
        <begin position="34"/>
        <end position="52"/>
    </location>
</feature>
<sequence length="116" mass="12970">MIKLPFLVRFPSPKSNIRLGECHMAFLGRELPPYDWLLTRVLLALGSVLLLVHSGSNAVRHAYYVLNCPLSYCLPLLITVALFPVIAHCRTPIISPPVHFLCHTHCILSPLLSPSF</sequence>
<evidence type="ECO:0000256" key="1">
    <source>
        <dbReference type="SAM" id="Phobius"/>
    </source>
</evidence>
<evidence type="ECO:0000313" key="2">
    <source>
        <dbReference type="EMBL" id="CAG6740591.1"/>
    </source>
</evidence>
<dbReference type="AlphaFoldDB" id="A0A8D9E4U7"/>
<protein>
    <submittedName>
        <fullName evidence="2">Uncharacterized protein</fullName>
    </submittedName>
</protein>
<organism evidence="2">
    <name type="scientific">Cacopsylla melanoneura</name>
    <dbReference type="NCBI Taxonomy" id="428564"/>
    <lineage>
        <taxon>Eukaryota</taxon>
        <taxon>Metazoa</taxon>
        <taxon>Ecdysozoa</taxon>
        <taxon>Arthropoda</taxon>
        <taxon>Hexapoda</taxon>
        <taxon>Insecta</taxon>
        <taxon>Pterygota</taxon>
        <taxon>Neoptera</taxon>
        <taxon>Paraneoptera</taxon>
        <taxon>Hemiptera</taxon>
        <taxon>Sternorrhyncha</taxon>
        <taxon>Psylloidea</taxon>
        <taxon>Psyllidae</taxon>
        <taxon>Psyllinae</taxon>
        <taxon>Cacopsylla</taxon>
    </lineage>
</organism>
<proteinExistence type="predicted"/>
<dbReference type="EMBL" id="HBUF01419820">
    <property type="protein sequence ID" value="CAG6740590.1"/>
    <property type="molecule type" value="Transcribed_RNA"/>
</dbReference>
<feature type="transmembrane region" description="Helical" evidence="1">
    <location>
        <begin position="64"/>
        <end position="87"/>
    </location>
</feature>
<keyword evidence="1" id="KW-1133">Transmembrane helix</keyword>
<accession>A0A8D9E4U7</accession>